<dbReference type="GO" id="GO:0005509">
    <property type="term" value="F:calcium ion binding"/>
    <property type="evidence" value="ECO:0007669"/>
    <property type="project" value="UniProtKB-UniRule"/>
</dbReference>
<dbReference type="Pfam" id="PF00028">
    <property type="entry name" value="Cadherin"/>
    <property type="match status" value="1"/>
</dbReference>
<reference evidence="8 10" key="1">
    <citation type="submission" date="2008-03" db="EMBL/GenBank/DDBJ databases">
        <title>Annotation of Ixodes scapularis.</title>
        <authorList>
            <consortium name="Ixodes scapularis Genome Project Consortium"/>
            <person name="Caler E."/>
            <person name="Hannick L.I."/>
            <person name="Bidwell S."/>
            <person name="Joardar V."/>
            <person name="Thiagarajan M."/>
            <person name="Amedeo P."/>
            <person name="Galinsky K.J."/>
            <person name="Schobel S."/>
            <person name="Inman J."/>
            <person name="Hostetler J."/>
            <person name="Miller J."/>
            <person name="Hammond M."/>
            <person name="Megy K."/>
            <person name="Lawson D."/>
            <person name="Kodira C."/>
            <person name="Sutton G."/>
            <person name="Meyer J."/>
            <person name="Hill C.A."/>
            <person name="Birren B."/>
            <person name="Nene V."/>
            <person name="Collins F."/>
            <person name="Alarcon-Chaidez F."/>
            <person name="Wikel S."/>
            <person name="Strausberg R."/>
        </authorList>
    </citation>
    <scope>NUCLEOTIDE SEQUENCE [LARGE SCALE GENOMIC DNA]</scope>
    <source>
        <strain evidence="10">Wikel</strain>
        <strain evidence="8">Wikel colony</strain>
    </source>
</reference>
<evidence type="ECO:0000256" key="5">
    <source>
        <dbReference type="PROSITE-ProRule" id="PRU00043"/>
    </source>
</evidence>
<dbReference type="Gene3D" id="2.60.40.60">
    <property type="entry name" value="Cadherins"/>
    <property type="match status" value="2"/>
</dbReference>
<dbReference type="PROSITE" id="PS50853">
    <property type="entry name" value="FN3"/>
    <property type="match status" value="1"/>
</dbReference>
<dbReference type="VEuPathDB" id="VectorBase:ISCW022531"/>
<dbReference type="InterPro" id="IPR003961">
    <property type="entry name" value="FN3_dom"/>
</dbReference>
<keyword evidence="5" id="KW-0106">Calcium</keyword>
<sequence>MSSPSQCPKSAAFLFNKSMNVTSVGSGTRISMLVLFVLYVIDGAPFRTRLVWESSELKPTPSLATASNKKKHIAALGDRPLRWAPNVFALEQEMTFPLASKGTATLAAKRVGTLRAACHLPAWKGRTKPRFAAAAATWQRTRSGALLVVTNTCETLHAFRFGLRLRRLRSSSPLTADPDYHLLMIVNHAARGAQHAACGMRRNSVEPHSCRRGKLLPQSRLSGKAVARGVLPRLATSVLVFWSPFHDPRVHESAPAGVQVTTVRALDESAPDKPVAYSLLDVKDHAFFHLNHVTGNLTTAKSINRKAGEKYEVKTLLIEVTVPNEHPPVFERALYRSEVHQTRTRPGYRVVQVRAHDADSVPYNAEVYYRLEPGPESTRALRYLALDGITGEVMLNRSLADVSEPTIGFTVIAEDGGSPKKQARTRVELQVKTISDPQNTRALVSNETSVRICWQRPLYGNVSGYVIKYKAASDNVTSFVNVTTEAMDKCTPVQGLRPWTEYEYRVYAWNSKEEGLGSPVDRFATRIDCEFICAA</sequence>
<dbReference type="InterPro" id="IPR036116">
    <property type="entry name" value="FN3_sf"/>
</dbReference>
<feature type="domain" description="Cadherin" evidence="6">
    <location>
        <begin position="250"/>
        <end position="348"/>
    </location>
</feature>
<dbReference type="GO" id="GO:0007156">
    <property type="term" value="P:homophilic cell adhesion via plasma membrane adhesion molecules"/>
    <property type="evidence" value="ECO:0007669"/>
    <property type="project" value="InterPro"/>
</dbReference>
<dbReference type="CDD" id="cd00063">
    <property type="entry name" value="FN3"/>
    <property type="match status" value="1"/>
</dbReference>
<dbReference type="EMBL" id="ABJB010115985">
    <property type="status" value="NOT_ANNOTATED_CDS"/>
    <property type="molecule type" value="Genomic_DNA"/>
</dbReference>
<feature type="domain" description="Cadherin" evidence="6">
    <location>
        <begin position="346"/>
        <end position="439"/>
    </location>
</feature>
<dbReference type="SUPFAM" id="SSF49265">
    <property type="entry name" value="Fibronectin type III"/>
    <property type="match status" value="1"/>
</dbReference>
<evidence type="ECO:0000256" key="4">
    <source>
        <dbReference type="ARBA" id="ARBA00023180"/>
    </source>
</evidence>
<dbReference type="Gene3D" id="2.60.40.10">
    <property type="entry name" value="Immunoglobulins"/>
    <property type="match status" value="1"/>
</dbReference>
<dbReference type="EMBL" id="ABJB010686821">
    <property type="status" value="NOT_ANNOTATED_CDS"/>
    <property type="molecule type" value="Genomic_DNA"/>
</dbReference>
<evidence type="ECO:0000256" key="1">
    <source>
        <dbReference type="ARBA" id="ARBA00004167"/>
    </source>
</evidence>
<keyword evidence="10" id="KW-1185">Reference proteome</keyword>
<dbReference type="InterPro" id="IPR002126">
    <property type="entry name" value="Cadherin-like_dom"/>
</dbReference>
<evidence type="ECO:0000256" key="3">
    <source>
        <dbReference type="ARBA" id="ARBA00022989"/>
    </source>
</evidence>
<dbReference type="VEuPathDB" id="VectorBase:ISCI022531"/>
<dbReference type="VEuPathDB" id="VectorBase:ISCP_021943"/>
<dbReference type="HOGENOM" id="CLU_509318_0_0_1"/>
<dbReference type="AlphaFoldDB" id="B7QCW7"/>
<dbReference type="SMART" id="SM00112">
    <property type="entry name" value="CA"/>
    <property type="match status" value="2"/>
</dbReference>
<evidence type="ECO:0000259" key="7">
    <source>
        <dbReference type="PROSITE" id="PS50853"/>
    </source>
</evidence>
<accession>B7QCW7</accession>
<dbReference type="Proteomes" id="UP000001555">
    <property type="component" value="Unassembled WGS sequence"/>
</dbReference>
<dbReference type="EnsemblMetazoa" id="ISCW022531-RA">
    <property type="protein sequence ID" value="ISCW022531-PA"/>
    <property type="gene ID" value="ISCW022531"/>
</dbReference>
<dbReference type="InterPro" id="IPR013783">
    <property type="entry name" value="Ig-like_fold"/>
</dbReference>
<feature type="domain" description="Fibronectin type-III" evidence="7">
    <location>
        <begin position="436"/>
        <end position="528"/>
    </location>
</feature>
<keyword evidence="2" id="KW-0812">Transmembrane</keyword>
<dbReference type="InParanoid" id="B7QCW7"/>
<dbReference type="PANTHER" id="PTHR24028">
    <property type="entry name" value="CADHERIN-87A"/>
    <property type="match status" value="1"/>
</dbReference>
<evidence type="ECO:0000259" key="6">
    <source>
        <dbReference type="PROSITE" id="PS50268"/>
    </source>
</evidence>
<organism>
    <name type="scientific">Ixodes scapularis</name>
    <name type="common">Black-legged tick</name>
    <name type="synonym">Deer tick</name>
    <dbReference type="NCBI Taxonomy" id="6945"/>
    <lineage>
        <taxon>Eukaryota</taxon>
        <taxon>Metazoa</taxon>
        <taxon>Ecdysozoa</taxon>
        <taxon>Arthropoda</taxon>
        <taxon>Chelicerata</taxon>
        <taxon>Arachnida</taxon>
        <taxon>Acari</taxon>
        <taxon>Parasitiformes</taxon>
        <taxon>Ixodida</taxon>
        <taxon>Ixodoidea</taxon>
        <taxon>Ixodidae</taxon>
        <taxon>Ixodinae</taxon>
        <taxon>Ixodes</taxon>
    </lineage>
</organism>
<dbReference type="EMBL" id="ABJB010548933">
    <property type="status" value="NOT_ANNOTATED_CDS"/>
    <property type="molecule type" value="Genomic_DNA"/>
</dbReference>
<name>B7QCW7_IXOSC</name>
<dbReference type="SUPFAM" id="SSF49313">
    <property type="entry name" value="Cadherin-like"/>
    <property type="match status" value="2"/>
</dbReference>
<dbReference type="InterPro" id="IPR050174">
    <property type="entry name" value="Protocadherin/Cadherin-CA"/>
</dbReference>
<dbReference type="EMBL" id="DS909780">
    <property type="protein sequence ID" value="EEC16689.1"/>
    <property type="molecule type" value="Genomic_DNA"/>
</dbReference>
<evidence type="ECO:0000313" key="9">
    <source>
        <dbReference type="EnsemblMetazoa" id="ISCW022531-PA"/>
    </source>
</evidence>
<dbReference type="Pfam" id="PF00041">
    <property type="entry name" value="fn3"/>
    <property type="match status" value="1"/>
</dbReference>
<keyword evidence="3" id="KW-0472">Membrane</keyword>
<dbReference type="SMART" id="SM00060">
    <property type="entry name" value="FN3"/>
    <property type="match status" value="1"/>
</dbReference>
<keyword evidence="3" id="KW-1133">Transmembrane helix</keyword>
<dbReference type="PANTHER" id="PTHR24028:SF328">
    <property type="entry name" value="CADHERIN-3"/>
    <property type="match status" value="1"/>
</dbReference>
<dbReference type="InterPro" id="IPR015919">
    <property type="entry name" value="Cadherin-like_sf"/>
</dbReference>
<evidence type="ECO:0000313" key="8">
    <source>
        <dbReference type="EMBL" id="EEC16689.1"/>
    </source>
</evidence>
<reference evidence="9" key="2">
    <citation type="submission" date="2020-05" db="UniProtKB">
        <authorList>
            <consortium name="EnsemblMetazoa"/>
        </authorList>
    </citation>
    <scope>IDENTIFICATION</scope>
    <source>
        <strain evidence="9">wikel</strain>
    </source>
</reference>
<comment type="subcellular location">
    <subcellularLocation>
        <location evidence="1">Membrane</location>
        <topology evidence="1">Single-pass membrane protein</topology>
    </subcellularLocation>
</comment>
<dbReference type="EMBL" id="ABJB010234961">
    <property type="status" value="NOT_ANNOTATED_CDS"/>
    <property type="molecule type" value="Genomic_DNA"/>
</dbReference>
<dbReference type="PaxDb" id="6945-B7QCW7"/>
<dbReference type="PROSITE" id="PS50268">
    <property type="entry name" value="CADHERIN_2"/>
    <property type="match status" value="2"/>
</dbReference>
<gene>
    <name evidence="8" type="ORF">IscW_ISCW022531</name>
</gene>
<dbReference type="CDD" id="cd11304">
    <property type="entry name" value="Cadherin_repeat"/>
    <property type="match status" value="2"/>
</dbReference>
<keyword evidence="4" id="KW-0325">Glycoprotein</keyword>
<dbReference type="GO" id="GO:0016020">
    <property type="term" value="C:membrane"/>
    <property type="evidence" value="ECO:0007669"/>
    <property type="project" value="UniProtKB-SubCell"/>
</dbReference>
<dbReference type="OrthoDB" id="6480216at2759"/>
<evidence type="ECO:0000313" key="10">
    <source>
        <dbReference type="Proteomes" id="UP000001555"/>
    </source>
</evidence>
<evidence type="ECO:0000256" key="2">
    <source>
        <dbReference type="ARBA" id="ARBA00022692"/>
    </source>
</evidence>
<protein>
    <submittedName>
        <fullName evidence="8 9">Uncharacterized protein</fullName>
    </submittedName>
</protein>
<proteinExistence type="predicted"/>
<dbReference type="EMBL" id="ABJB010618470">
    <property type="status" value="NOT_ANNOTATED_CDS"/>
    <property type="molecule type" value="Genomic_DNA"/>
</dbReference>